<reference evidence="1" key="1">
    <citation type="submission" date="2007-04" db="EMBL/GenBank/DDBJ databases">
        <authorList>
            <consortium name="The Broad Institute Genome Sequencing Platform"/>
            <person name="Birren B."/>
            <person name="Lander E."/>
            <person name="Galagan J."/>
            <person name="Nusbaum C."/>
            <person name="Devon K."/>
            <person name="Ma L.-J."/>
            <person name="Jaffe D."/>
            <person name="Butler J."/>
            <person name="Alvarez P."/>
            <person name="Gnerre S."/>
            <person name="Grabherr M."/>
            <person name="Kleber M."/>
            <person name="Mauceli E."/>
            <person name="Brockman W."/>
            <person name="MacCallum I.A."/>
            <person name="Young S."/>
            <person name="LaButti K."/>
            <person name="DeCaprio D."/>
            <person name="Crawford M."/>
            <person name="Koehrsen M."/>
            <person name="Engels R."/>
            <person name="Montgomery P."/>
            <person name="Pearson M."/>
            <person name="Howarth C."/>
            <person name="Larson L."/>
            <person name="White J."/>
            <person name="O'Leary S."/>
            <person name="Kodira C."/>
            <person name="Zeng Q."/>
            <person name="Yandava C."/>
            <person name="Alvarado L."/>
            <person name="Kistler C."/>
            <person name="Shim W.-B."/>
            <person name="Kang S."/>
            <person name="Woloshuk C."/>
        </authorList>
    </citation>
    <scope>NUCLEOTIDE SEQUENCE</scope>
    <source>
        <strain evidence="1">4287</strain>
    </source>
</reference>
<protein>
    <submittedName>
        <fullName evidence="1">Uncharacterized protein</fullName>
    </submittedName>
</protein>
<evidence type="ECO:0000313" key="2">
    <source>
        <dbReference type="Proteomes" id="UP000009097"/>
    </source>
</evidence>
<dbReference type="Proteomes" id="UP000009097">
    <property type="component" value="Unassembled WGS sequence"/>
</dbReference>
<reference evidence="1" key="2">
    <citation type="journal article" date="2010" name="Nature">
        <title>Comparative genomics reveals mobile pathogenicity chromosomes in Fusarium.</title>
        <authorList>
            <person name="Ma L.J."/>
            <person name="van der Does H.C."/>
            <person name="Borkovich K.A."/>
            <person name="Coleman J.J."/>
            <person name="Daboussi M.J."/>
            <person name="Di Pietro A."/>
            <person name="Dufresne M."/>
            <person name="Freitag M."/>
            <person name="Grabherr M."/>
            <person name="Henrissat B."/>
            <person name="Houterman P.M."/>
            <person name="Kang S."/>
            <person name="Shim W.B."/>
            <person name="Woloshuk C."/>
            <person name="Xie X."/>
            <person name="Xu J.R."/>
            <person name="Antoniw J."/>
            <person name="Baker S.E."/>
            <person name="Bluhm B.H."/>
            <person name="Breakspear A."/>
            <person name="Brown D.W."/>
            <person name="Butchko R.A."/>
            <person name="Chapman S."/>
            <person name="Coulson R."/>
            <person name="Coutinho P.M."/>
            <person name="Danchin E.G."/>
            <person name="Diener A."/>
            <person name="Gale L.R."/>
            <person name="Gardiner D.M."/>
            <person name="Goff S."/>
            <person name="Hammond-Kosack K.E."/>
            <person name="Hilburn K."/>
            <person name="Hua-Van A."/>
            <person name="Jonkers W."/>
            <person name="Kazan K."/>
            <person name="Kodira C.D."/>
            <person name="Koehrsen M."/>
            <person name="Kumar L."/>
            <person name="Lee Y.H."/>
            <person name="Li L."/>
            <person name="Manners J.M."/>
            <person name="Miranda-Saavedra D."/>
            <person name="Mukherjee M."/>
            <person name="Park G."/>
            <person name="Park J."/>
            <person name="Park S.Y."/>
            <person name="Proctor R.H."/>
            <person name="Regev A."/>
            <person name="Ruiz-Roldan M.C."/>
            <person name="Sain D."/>
            <person name="Sakthikumar S."/>
            <person name="Sykes S."/>
            <person name="Schwartz D.C."/>
            <person name="Turgeon B.G."/>
            <person name="Wapinski I."/>
            <person name="Yoder O."/>
            <person name="Young S."/>
            <person name="Zeng Q."/>
            <person name="Zhou S."/>
            <person name="Galagan J."/>
            <person name="Cuomo C.A."/>
            <person name="Kistler H.C."/>
            <person name="Rep M."/>
        </authorList>
    </citation>
    <scope>NUCLEOTIDE SEQUENCE [LARGE SCALE GENOMIC DNA]</scope>
    <source>
        <strain evidence="1">4287</strain>
    </source>
</reference>
<accession>A0A0J9UET2</accession>
<dbReference type="RefSeq" id="XP_018235388.1">
    <property type="nucleotide sequence ID" value="XM_018398290.1"/>
</dbReference>
<dbReference type="GeneID" id="28958935"/>
<sequence length="87" mass="9634">MYNKAKIAMVLRANTGCSAVPQISSPVVIRALRRILFRSRAMLTLGGLGKSDTPMACFLGISAEQPQQWNMPKRPVIYPSLPFKNVE</sequence>
<dbReference type="VEuPathDB" id="FungiDB:FOXG_18229"/>
<proteinExistence type="predicted"/>
<name>A0A0J9UET2_FUSO4</name>
<dbReference type="EMBL" id="DS231697">
    <property type="protein sequence ID" value="KNA97342.1"/>
    <property type="molecule type" value="Genomic_DNA"/>
</dbReference>
<evidence type="ECO:0000313" key="1">
    <source>
        <dbReference type="EMBL" id="KNA97342.1"/>
    </source>
</evidence>
<dbReference type="AlphaFoldDB" id="A0A0J9UET2"/>
<dbReference type="KEGG" id="fox:FOXG_18229"/>
<organism evidence="1 2">
    <name type="scientific">Fusarium oxysporum f. sp. lycopersici (strain 4287 / CBS 123668 / FGSC 9935 / NRRL 34936)</name>
    <name type="common">Fusarium vascular wilt of tomato</name>
    <dbReference type="NCBI Taxonomy" id="426428"/>
    <lineage>
        <taxon>Eukaryota</taxon>
        <taxon>Fungi</taxon>
        <taxon>Dikarya</taxon>
        <taxon>Ascomycota</taxon>
        <taxon>Pezizomycotina</taxon>
        <taxon>Sordariomycetes</taxon>
        <taxon>Hypocreomycetidae</taxon>
        <taxon>Hypocreales</taxon>
        <taxon>Nectriaceae</taxon>
        <taxon>Fusarium</taxon>
        <taxon>Fusarium oxysporum species complex</taxon>
    </lineage>
</organism>
<gene>
    <name evidence="1" type="ORF">FOXG_18229</name>
</gene>